<dbReference type="AlphaFoldDB" id="A0A815TFB3"/>
<evidence type="ECO:0000313" key="1">
    <source>
        <dbReference type="EMBL" id="CAF1501283.1"/>
    </source>
</evidence>
<dbReference type="EMBL" id="CAJNOM010003345">
    <property type="protein sequence ID" value="CAF1644553.1"/>
    <property type="molecule type" value="Genomic_DNA"/>
</dbReference>
<name>A0A815TFB3_9BILA</name>
<organism evidence="1 4">
    <name type="scientific">Adineta steineri</name>
    <dbReference type="NCBI Taxonomy" id="433720"/>
    <lineage>
        <taxon>Eukaryota</taxon>
        <taxon>Metazoa</taxon>
        <taxon>Spiralia</taxon>
        <taxon>Gnathifera</taxon>
        <taxon>Rotifera</taxon>
        <taxon>Eurotatoria</taxon>
        <taxon>Bdelloidea</taxon>
        <taxon>Adinetida</taxon>
        <taxon>Adinetidae</taxon>
        <taxon>Adineta</taxon>
    </lineage>
</organism>
<evidence type="ECO:0000313" key="4">
    <source>
        <dbReference type="Proteomes" id="UP000663877"/>
    </source>
</evidence>
<comment type="caution">
    <text evidence="1">The sequence shown here is derived from an EMBL/GenBank/DDBJ whole genome shotgun (WGS) entry which is preliminary data.</text>
</comment>
<evidence type="ECO:0000313" key="3">
    <source>
        <dbReference type="Proteomes" id="UP000663832"/>
    </source>
</evidence>
<dbReference type="Proteomes" id="UP000663832">
    <property type="component" value="Unassembled WGS sequence"/>
</dbReference>
<keyword evidence="3" id="KW-1185">Reference proteome</keyword>
<reference evidence="1" key="1">
    <citation type="submission" date="2021-02" db="EMBL/GenBank/DDBJ databases">
        <authorList>
            <person name="Nowell W R."/>
        </authorList>
    </citation>
    <scope>NUCLEOTIDE SEQUENCE</scope>
</reference>
<gene>
    <name evidence="1" type="ORF">BJG266_LOCUS43184</name>
    <name evidence="2" type="ORF">QVE165_LOCUS60101</name>
</gene>
<accession>A0A815TFB3</accession>
<dbReference type="EMBL" id="CAJNOI010003001">
    <property type="protein sequence ID" value="CAF1501283.1"/>
    <property type="molecule type" value="Genomic_DNA"/>
</dbReference>
<proteinExistence type="predicted"/>
<sequence length="137" mass="15840">MESILQNEINFTWGEQPSTLPLELSSEHPLPMNWNTERSEPTIVHCTLASDGIWVFNGLFTEYECDDWRKASLDIGYNTSREITPIGQCVLNHSARTGTPIIWPASTSIRTNKRCIWQVPRFEVDMQDLLHIENHNR</sequence>
<evidence type="ECO:0000313" key="2">
    <source>
        <dbReference type="EMBL" id="CAF1644553.1"/>
    </source>
</evidence>
<protein>
    <submittedName>
        <fullName evidence="1">Uncharacterized protein</fullName>
    </submittedName>
</protein>
<dbReference type="Proteomes" id="UP000663877">
    <property type="component" value="Unassembled WGS sequence"/>
</dbReference>